<evidence type="ECO:0000259" key="2">
    <source>
        <dbReference type="Pfam" id="PF20442"/>
    </source>
</evidence>
<accession>A0A1B1MVK7</accession>
<evidence type="ECO:0000313" key="3">
    <source>
        <dbReference type="EMBL" id="ANS73208.1"/>
    </source>
</evidence>
<dbReference type="KEGG" id="pyg:AWM70_00270"/>
<dbReference type="GO" id="GO:0004252">
    <property type="term" value="F:serine-type endopeptidase activity"/>
    <property type="evidence" value="ECO:0007669"/>
    <property type="project" value="InterPro"/>
</dbReference>
<dbReference type="InterPro" id="IPR013473">
    <property type="entry name" value="BrxL"/>
</dbReference>
<keyword evidence="3" id="KW-0378">Hydrolase</keyword>
<dbReference type="GO" id="GO:0006508">
    <property type="term" value="P:proteolysis"/>
    <property type="evidence" value="ECO:0007669"/>
    <property type="project" value="UniProtKB-KW"/>
</dbReference>
<dbReference type="AlphaFoldDB" id="A0A1B1MVK7"/>
<evidence type="ECO:0000259" key="1">
    <source>
        <dbReference type="Pfam" id="PF05362"/>
    </source>
</evidence>
<dbReference type="Pfam" id="PF13337">
    <property type="entry name" value="BrxL_ATPase"/>
    <property type="match status" value="1"/>
</dbReference>
<dbReference type="EMBL" id="CP014167">
    <property type="protein sequence ID" value="ANS73208.1"/>
    <property type="molecule type" value="Genomic_DNA"/>
</dbReference>
<dbReference type="Proteomes" id="UP000092573">
    <property type="component" value="Chromosome"/>
</dbReference>
<dbReference type="InterPro" id="IPR020568">
    <property type="entry name" value="Ribosomal_Su5_D2-typ_SF"/>
</dbReference>
<dbReference type="GO" id="GO:0005524">
    <property type="term" value="F:ATP binding"/>
    <property type="evidence" value="ECO:0007669"/>
    <property type="project" value="InterPro"/>
</dbReference>
<organism evidence="3 4">
    <name type="scientific">Paenibacillus yonginensis</name>
    <dbReference type="NCBI Taxonomy" id="1462996"/>
    <lineage>
        <taxon>Bacteria</taxon>
        <taxon>Bacillati</taxon>
        <taxon>Bacillota</taxon>
        <taxon>Bacilli</taxon>
        <taxon>Bacillales</taxon>
        <taxon>Paenibacillaceae</taxon>
        <taxon>Paenibacillus</taxon>
    </lineage>
</organism>
<dbReference type="InterPro" id="IPR046838">
    <property type="entry name" value="BrxL_N"/>
</dbReference>
<keyword evidence="4" id="KW-1185">Reference proteome</keyword>
<sequence length="686" mass="76918">MNEVSGRLEGESGLIDKLNTYFAGKIVRKDLTKKIKEGANVPVYVLEYLLGMYCSSMDEEEIEAGVRNVKSILAENYVRPDEAQKIISKLREKGSYTVIDKVSVKLNYKNDVYEAEFSNLGIGNVPIGEKYVSQYERLLAGGIWCIVQMEYFYDEADKNRCPFIIRKLDPIQMPSLDLEEVKTARSYFTDEEWIDVLLRSTGMEPSQFTSRVKWLHLARLVPMIENNYNLCELGPRSTGKSHIYKEISPNSILVSGGQTTVANLFYNMGNKTVGLVGLWDCVAFDEVAGIKFKDQDGIQIMKDYMASGSFARGKEEKNAYASMTFVGNINQSVDVILKTSHLFDPFPAAMANDTAFLDRMHCYIPGWEIPKYRPEFFTNDYGFITDYFAEMMRELRKISYGDAFDTYFKLGNNLNQRDVIAVRKTVSGLIKLVHPDGRFTKENVEEILRFALEMRRRVKEQLKKIGGMEFYDVNFSYIDQETFNEEYVSVPEQGGGKLIPEGMNKPGHVYTVSHGKSGMIGVYKLETQMTAGTGKFEKTGIGSDREAREAVDTAYRYLKANGRNISGLLSTTTKDYLMHVQDLNGIGMTKYLTLPAVVAICSVALNKPILSSTVILGDLSIGGTIIKVEELANTLQVCLDSGAKKVLVPITSAVDLGTVPSELIGCFNIIFYQTAEDAVFKALGVE</sequence>
<dbReference type="NCBIfam" id="TIGR02653">
    <property type="entry name" value="Lon_rel_chp"/>
    <property type="match status" value="1"/>
</dbReference>
<dbReference type="SUPFAM" id="SSF54211">
    <property type="entry name" value="Ribosomal protein S5 domain 2-like"/>
    <property type="match status" value="1"/>
</dbReference>
<keyword evidence="3" id="KW-0645">Protease</keyword>
<reference evidence="3 4" key="1">
    <citation type="submission" date="2016-01" db="EMBL/GenBank/DDBJ databases">
        <title>Complete Genome Sequence of Paenibacillus yonginensis DCY84, a novel Plant Growth-Promoting Bacteria with Elicitation of Induced Systemic Resistance.</title>
        <authorList>
            <person name="Kim Y.J."/>
            <person name="Yang D.C."/>
            <person name="Sukweenadhi J."/>
        </authorList>
    </citation>
    <scope>NUCLEOTIDE SEQUENCE [LARGE SCALE GENOMIC DNA]</scope>
    <source>
        <strain evidence="3 4">DCY84</strain>
    </source>
</reference>
<dbReference type="Pfam" id="PF05362">
    <property type="entry name" value="Lon_C"/>
    <property type="match status" value="1"/>
</dbReference>
<dbReference type="Gene3D" id="3.30.230.10">
    <property type="match status" value="1"/>
</dbReference>
<dbReference type="InterPro" id="IPR014061">
    <property type="entry name" value="BrxL-like"/>
</dbReference>
<dbReference type="OrthoDB" id="5297084at2"/>
<dbReference type="InterPro" id="IPR027065">
    <property type="entry name" value="Lon_Prtase"/>
</dbReference>
<dbReference type="PANTHER" id="PTHR10046">
    <property type="entry name" value="ATP DEPENDENT LON PROTEASE FAMILY MEMBER"/>
    <property type="match status" value="1"/>
</dbReference>
<dbReference type="GO" id="GO:0030163">
    <property type="term" value="P:protein catabolic process"/>
    <property type="evidence" value="ECO:0007669"/>
    <property type="project" value="InterPro"/>
</dbReference>
<name>A0A1B1MVK7_9BACL</name>
<proteinExistence type="predicted"/>
<dbReference type="GO" id="GO:0004176">
    <property type="term" value="F:ATP-dependent peptidase activity"/>
    <property type="evidence" value="ECO:0007669"/>
    <property type="project" value="InterPro"/>
</dbReference>
<dbReference type="InterPro" id="IPR014721">
    <property type="entry name" value="Ribsml_uS5_D2-typ_fold_subgr"/>
</dbReference>
<dbReference type="Pfam" id="PF20442">
    <property type="entry name" value="BrxL_N"/>
    <property type="match status" value="1"/>
</dbReference>
<evidence type="ECO:0000313" key="4">
    <source>
        <dbReference type="Proteomes" id="UP000092573"/>
    </source>
</evidence>
<dbReference type="RefSeq" id="WP_068693307.1">
    <property type="nucleotide sequence ID" value="NZ_CP014167.1"/>
</dbReference>
<feature type="domain" description="BREX system Lon protease-like BrxL N-terminal" evidence="2">
    <location>
        <begin position="21"/>
        <end position="151"/>
    </location>
</feature>
<dbReference type="NCBIfam" id="TIGR02688">
    <property type="entry name" value="BREX system Lon protease-like protein BrxL"/>
    <property type="match status" value="1"/>
</dbReference>
<dbReference type="STRING" id="1462996.AWM70_00270"/>
<dbReference type="InterPro" id="IPR008269">
    <property type="entry name" value="Lon_proteolytic"/>
</dbReference>
<gene>
    <name evidence="3" type="ORF">AWM70_00270</name>
</gene>
<protein>
    <submittedName>
        <fullName evidence="3">ATP-dependent Lon protease</fullName>
    </submittedName>
</protein>
<feature type="domain" description="Lon proteolytic" evidence="1">
    <location>
        <begin position="522"/>
        <end position="683"/>
    </location>
</feature>